<gene>
    <name evidence="2" type="ORF">WJX75_002893</name>
</gene>
<name>A0ABR2Z004_9CHLO</name>
<dbReference type="Proteomes" id="UP001491310">
    <property type="component" value="Unassembled WGS sequence"/>
</dbReference>
<reference evidence="2 3" key="1">
    <citation type="journal article" date="2024" name="Nat. Commun.">
        <title>Phylogenomics reveals the evolutionary origins of lichenization in chlorophyte algae.</title>
        <authorList>
            <person name="Puginier C."/>
            <person name="Libourel C."/>
            <person name="Otte J."/>
            <person name="Skaloud P."/>
            <person name="Haon M."/>
            <person name="Grisel S."/>
            <person name="Petersen M."/>
            <person name="Berrin J.G."/>
            <person name="Delaux P.M."/>
            <person name="Dal Grande F."/>
            <person name="Keller J."/>
        </authorList>
    </citation>
    <scope>NUCLEOTIDE SEQUENCE [LARGE SCALE GENOMIC DNA]</scope>
    <source>
        <strain evidence="2 3">SAG 216-7</strain>
    </source>
</reference>
<sequence>MLIKWVKEGHKVLWHNANDEFLFFEGDTVSEVLRYGSILRYIVDGAKPFSAGLSVAQSIVVHDPSPHRYKDYMKVQGAANRPLFMPFWDIAELDAVREKLHPHISHMDMIQLVARVGHVPAALNEGQPERMKASLAETAWNLSWQDIVGAKPGTARCSHRIAKIHPPNWQNGDFADHQLEFLSATAEQAVVSNLLTSMSADELEDLANSTNEGLAADLDGDRIFKLMVHDALKSGGTWQMRLLPSEDDVEPDTDSGSTKAKESTAAGSILRVPPPASTGTSAPRLLRSLARPVLPLFKGFKPSTTSLARGTLFG</sequence>
<comment type="caution">
    <text evidence="2">The sequence shown here is derived from an EMBL/GenBank/DDBJ whole genome shotgun (WGS) entry which is preliminary data.</text>
</comment>
<accession>A0ABR2Z004</accession>
<evidence type="ECO:0000313" key="2">
    <source>
        <dbReference type="EMBL" id="KAK9917295.1"/>
    </source>
</evidence>
<proteinExistence type="predicted"/>
<keyword evidence="3" id="KW-1185">Reference proteome</keyword>
<evidence type="ECO:0000313" key="3">
    <source>
        <dbReference type="Proteomes" id="UP001491310"/>
    </source>
</evidence>
<dbReference type="EMBL" id="JALJOT010000002">
    <property type="protein sequence ID" value="KAK9917295.1"/>
    <property type="molecule type" value="Genomic_DNA"/>
</dbReference>
<organism evidence="2 3">
    <name type="scientific">Coccomyxa subellipsoidea</name>
    <dbReference type="NCBI Taxonomy" id="248742"/>
    <lineage>
        <taxon>Eukaryota</taxon>
        <taxon>Viridiplantae</taxon>
        <taxon>Chlorophyta</taxon>
        <taxon>core chlorophytes</taxon>
        <taxon>Trebouxiophyceae</taxon>
        <taxon>Trebouxiophyceae incertae sedis</taxon>
        <taxon>Coccomyxaceae</taxon>
        <taxon>Coccomyxa</taxon>
    </lineage>
</organism>
<protein>
    <submittedName>
        <fullName evidence="2">Uncharacterized protein</fullName>
    </submittedName>
</protein>
<evidence type="ECO:0000256" key="1">
    <source>
        <dbReference type="SAM" id="MobiDB-lite"/>
    </source>
</evidence>
<feature type="region of interest" description="Disordered" evidence="1">
    <location>
        <begin position="243"/>
        <end position="284"/>
    </location>
</feature>